<keyword evidence="9" id="KW-1185">Reference proteome</keyword>
<proteinExistence type="predicted"/>
<evidence type="ECO:0000259" key="7">
    <source>
        <dbReference type="Pfam" id="PF13515"/>
    </source>
</evidence>
<dbReference type="EMBL" id="FNFF01000001">
    <property type="protein sequence ID" value="SDJ55000.1"/>
    <property type="molecule type" value="Genomic_DNA"/>
</dbReference>
<dbReference type="STRING" id="417292.SAMN05421806_101948"/>
<evidence type="ECO:0000313" key="8">
    <source>
        <dbReference type="EMBL" id="SDJ55000.1"/>
    </source>
</evidence>
<sequence>MPQPTAPSRPSPAHAPAPAPAPVKTSGHASVKASAKASAKAFTSRAVPQFGDANLVLRAALASALAWWIAADLLGLSAPDLAPVGAMLACQLTPYGTARRAFHRGAGVAFGGALGLTASMTVGVTPLTMFATVLVGMCAGRLLRLGGQVHQIALTAVLVMGVPGHFDYGVHRLAANLIGVAIGAAVGLAVPPPPFARRAAEKLARLSGEMSALLTEMAQALRGEDWDRHCGEWVERARGLSERLTKVRKAVAAAEDANRWRPHTEAAVRRVERLVESTRCLDHVGHQIRGIARGLYNLTYREGRPPALHWSQHDRALRPEPTRAPEGLDQVLADLAGSLAVLTEPRLLHDTPTPQLRATLRDRLGAAETSFLTSALAQQPAYAEWRELCTAGILEDARKVLHELDPQVGPHQRAFRD</sequence>
<dbReference type="Pfam" id="PF13515">
    <property type="entry name" value="FUSC_2"/>
    <property type="match status" value="1"/>
</dbReference>
<evidence type="ECO:0000256" key="5">
    <source>
        <dbReference type="SAM" id="MobiDB-lite"/>
    </source>
</evidence>
<protein>
    <submittedName>
        <fullName evidence="8">Fusaric acid resistance protein-like</fullName>
    </submittedName>
</protein>
<comment type="subcellular location">
    <subcellularLocation>
        <location evidence="1">Membrane</location>
        <topology evidence="1">Multi-pass membrane protein</topology>
    </subcellularLocation>
</comment>
<feature type="region of interest" description="Disordered" evidence="5">
    <location>
        <begin position="1"/>
        <end position="30"/>
    </location>
</feature>
<name>A0A1G8UPT0_9ACTN</name>
<feature type="compositionally biased region" description="Pro residues" evidence="5">
    <location>
        <begin position="1"/>
        <end position="21"/>
    </location>
</feature>
<dbReference type="GO" id="GO:0016020">
    <property type="term" value="C:membrane"/>
    <property type="evidence" value="ECO:0007669"/>
    <property type="project" value="UniProtKB-SubCell"/>
</dbReference>
<keyword evidence="2 6" id="KW-0812">Transmembrane</keyword>
<evidence type="ECO:0000256" key="3">
    <source>
        <dbReference type="ARBA" id="ARBA00022989"/>
    </source>
</evidence>
<evidence type="ECO:0000256" key="4">
    <source>
        <dbReference type="ARBA" id="ARBA00023136"/>
    </source>
</evidence>
<dbReference type="RefSeq" id="WP_093607336.1">
    <property type="nucleotide sequence ID" value="NZ_FNFF01000001.1"/>
</dbReference>
<keyword evidence="4 6" id="KW-0472">Membrane</keyword>
<evidence type="ECO:0000256" key="2">
    <source>
        <dbReference type="ARBA" id="ARBA00022692"/>
    </source>
</evidence>
<dbReference type="OrthoDB" id="4458428at2"/>
<dbReference type="AlphaFoldDB" id="A0A1G8UPT0"/>
<accession>A0A1G8UPT0</accession>
<keyword evidence="3 6" id="KW-1133">Transmembrane helix</keyword>
<evidence type="ECO:0000313" key="9">
    <source>
        <dbReference type="Proteomes" id="UP000199155"/>
    </source>
</evidence>
<gene>
    <name evidence="8" type="ORF">SAMN05421806_101948</name>
</gene>
<evidence type="ECO:0000256" key="6">
    <source>
        <dbReference type="SAM" id="Phobius"/>
    </source>
</evidence>
<reference evidence="8 9" key="1">
    <citation type="submission" date="2016-10" db="EMBL/GenBank/DDBJ databases">
        <authorList>
            <person name="de Groot N.N."/>
        </authorList>
    </citation>
    <scope>NUCLEOTIDE SEQUENCE [LARGE SCALE GENOMIC DNA]</scope>
    <source>
        <strain evidence="8 9">CGMCC 4.5727</strain>
    </source>
</reference>
<dbReference type="InterPro" id="IPR049453">
    <property type="entry name" value="Memb_transporter_dom"/>
</dbReference>
<feature type="domain" description="Integral membrane bound transporter" evidence="7">
    <location>
        <begin position="67"/>
        <end position="186"/>
    </location>
</feature>
<organism evidence="8 9">
    <name type="scientific">Streptomyces indicus</name>
    <dbReference type="NCBI Taxonomy" id="417292"/>
    <lineage>
        <taxon>Bacteria</taxon>
        <taxon>Bacillati</taxon>
        <taxon>Actinomycetota</taxon>
        <taxon>Actinomycetes</taxon>
        <taxon>Kitasatosporales</taxon>
        <taxon>Streptomycetaceae</taxon>
        <taxon>Streptomyces</taxon>
    </lineage>
</organism>
<feature type="transmembrane region" description="Helical" evidence="6">
    <location>
        <begin position="113"/>
        <end position="137"/>
    </location>
</feature>
<feature type="transmembrane region" description="Helical" evidence="6">
    <location>
        <begin position="172"/>
        <end position="190"/>
    </location>
</feature>
<feature type="transmembrane region" description="Helical" evidence="6">
    <location>
        <begin position="149"/>
        <end position="166"/>
    </location>
</feature>
<evidence type="ECO:0000256" key="1">
    <source>
        <dbReference type="ARBA" id="ARBA00004141"/>
    </source>
</evidence>
<dbReference type="Proteomes" id="UP000199155">
    <property type="component" value="Unassembled WGS sequence"/>
</dbReference>